<dbReference type="Proteomes" id="UP000318431">
    <property type="component" value="Unassembled WGS sequence"/>
</dbReference>
<gene>
    <name evidence="2" type="ORF">IP91_00325</name>
</gene>
<accession>A0A562RJP0</accession>
<evidence type="ECO:0000313" key="2">
    <source>
        <dbReference type="EMBL" id="TWI69258.1"/>
    </source>
</evidence>
<name>A0A562RJP0_9BURK</name>
<dbReference type="AlphaFoldDB" id="A0A562RJP0"/>
<evidence type="ECO:0000313" key="3">
    <source>
        <dbReference type="Proteomes" id="UP000318431"/>
    </source>
</evidence>
<keyword evidence="3" id="KW-1185">Reference proteome</keyword>
<feature type="region of interest" description="Disordered" evidence="1">
    <location>
        <begin position="89"/>
        <end position="109"/>
    </location>
</feature>
<proteinExistence type="predicted"/>
<protein>
    <submittedName>
        <fullName evidence="2">Uncharacterized protein</fullName>
    </submittedName>
</protein>
<reference evidence="2 3" key="1">
    <citation type="journal article" date="2015" name="Stand. Genomic Sci.">
        <title>Genomic Encyclopedia of Bacterial and Archaeal Type Strains, Phase III: the genomes of soil and plant-associated and newly described type strains.</title>
        <authorList>
            <person name="Whitman W.B."/>
            <person name="Woyke T."/>
            <person name="Klenk H.P."/>
            <person name="Zhou Y."/>
            <person name="Lilburn T.G."/>
            <person name="Beck B.J."/>
            <person name="De Vos P."/>
            <person name="Vandamme P."/>
            <person name="Eisen J.A."/>
            <person name="Garrity G."/>
            <person name="Hugenholtz P."/>
            <person name="Kyrpides N.C."/>
        </authorList>
    </citation>
    <scope>NUCLEOTIDE SEQUENCE [LARGE SCALE GENOMIC DNA]</scope>
    <source>
        <strain evidence="2 3">CGMCC 1.10822</strain>
    </source>
</reference>
<comment type="caution">
    <text evidence="2">The sequence shown here is derived from an EMBL/GenBank/DDBJ whole genome shotgun (WGS) entry which is preliminary data.</text>
</comment>
<organism evidence="2 3">
    <name type="scientific">Pseudoduganella lurida</name>
    <dbReference type="NCBI Taxonomy" id="1036180"/>
    <lineage>
        <taxon>Bacteria</taxon>
        <taxon>Pseudomonadati</taxon>
        <taxon>Pseudomonadota</taxon>
        <taxon>Betaproteobacteria</taxon>
        <taxon>Burkholderiales</taxon>
        <taxon>Oxalobacteraceae</taxon>
        <taxon>Telluria group</taxon>
        <taxon>Pseudoduganella</taxon>
    </lineage>
</organism>
<evidence type="ECO:0000256" key="1">
    <source>
        <dbReference type="SAM" id="MobiDB-lite"/>
    </source>
</evidence>
<dbReference type="EMBL" id="VLLB01000001">
    <property type="protein sequence ID" value="TWI69258.1"/>
    <property type="molecule type" value="Genomic_DNA"/>
</dbReference>
<sequence>MFSEIIVGRRDVQMGACARQEPDGKVTVRLSGYIMHSSCTIRSIRVVDAPAARRVLILVGLVRPGEKGGFEIDVPIHSDTQRLYLGTDASAAWERPATGAPPQTRPHAR</sequence>
<dbReference type="RefSeq" id="WP_145647025.1">
    <property type="nucleotide sequence ID" value="NZ_VLLB01000001.1"/>
</dbReference>